<evidence type="ECO:0000256" key="3">
    <source>
        <dbReference type="ARBA" id="ARBA00022833"/>
    </source>
</evidence>
<dbReference type="GO" id="GO:0003729">
    <property type="term" value="F:mRNA binding"/>
    <property type="evidence" value="ECO:0007669"/>
    <property type="project" value="UniProtKB-ARBA"/>
</dbReference>
<feature type="domain" description="C3H1-type" evidence="6">
    <location>
        <begin position="79"/>
        <end position="107"/>
    </location>
</feature>
<dbReference type="GO" id="GO:0008270">
    <property type="term" value="F:zinc ion binding"/>
    <property type="evidence" value="ECO:0007669"/>
    <property type="project" value="UniProtKB-KW"/>
</dbReference>
<evidence type="ECO:0000256" key="2">
    <source>
        <dbReference type="ARBA" id="ARBA00022771"/>
    </source>
</evidence>
<dbReference type="InterPro" id="IPR036855">
    <property type="entry name" value="Znf_CCCH_sf"/>
</dbReference>
<sequence length="248" mass="27603">MIQASSKARIDALRRLRIQTNEKDDGGGDTSLYLYRPGEPDCIYFMRTGMCGYEANCRFNHPSNLGLQIGQYGAELPQRVGQPDCGYFLKTGTCKYGASCKYHHPRDRHGVGPLVLNTLGLPMRQDENPCPHYMHIGACKFRIGCKFHHPQPDSVVPIPTCRSCIRPLNAWYPHHNGILIWYWNDPSVLQKLGEAMGLPVSGDVVASAETFGQDESNEVGNEGESIVHNTASVGDVERTCTSFISRNF</sequence>
<evidence type="ECO:0000259" key="6">
    <source>
        <dbReference type="PROSITE" id="PS50103"/>
    </source>
</evidence>
<proteinExistence type="predicted"/>
<feature type="domain" description="C3H1-type" evidence="6">
    <location>
        <begin position="124"/>
        <end position="152"/>
    </location>
</feature>
<feature type="zinc finger region" description="C3H1-type" evidence="5">
    <location>
        <begin position="36"/>
        <end position="64"/>
    </location>
</feature>
<dbReference type="Proteomes" id="UP001237642">
    <property type="component" value="Unassembled WGS sequence"/>
</dbReference>
<keyword evidence="8" id="KW-1185">Reference proteome</keyword>
<evidence type="ECO:0000256" key="5">
    <source>
        <dbReference type="PROSITE-ProRule" id="PRU00723"/>
    </source>
</evidence>
<dbReference type="PROSITE" id="PS50103">
    <property type="entry name" value="ZF_C3H1"/>
    <property type="match status" value="3"/>
</dbReference>
<evidence type="ECO:0000313" key="7">
    <source>
        <dbReference type="EMBL" id="KAK1404298.1"/>
    </source>
</evidence>
<keyword evidence="3 5" id="KW-0862">Zinc</keyword>
<feature type="domain" description="C3H1-type" evidence="6">
    <location>
        <begin position="36"/>
        <end position="64"/>
    </location>
</feature>
<evidence type="ECO:0000256" key="1">
    <source>
        <dbReference type="ARBA" id="ARBA00022723"/>
    </source>
</evidence>
<dbReference type="PANTHER" id="PTHR12506:SF50">
    <property type="entry name" value="ZINC FINGER CCCH DOMAIN-CONTAINING PROTEIN 26"/>
    <property type="match status" value="1"/>
</dbReference>
<dbReference type="GO" id="GO:0003677">
    <property type="term" value="F:DNA binding"/>
    <property type="evidence" value="ECO:0007669"/>
    <property type="project" value="UniProtKB-KW"/>
</dbReference>
<reference evidence="7" key="2">
    <citation type="submission" date="2023-05" db="EMBL/GenBank/DDBJ databases">
        <authorList>
            <person name="Schelkunov M.I."/>
        </authorList>
    </citation>
    <scope>NUCLEOTIDE SEQUENCE</scope>
    <source>
        <strain evidence="7">Hsosn_3</strain>
        <tissue evidence="7">Leaf</tissue>
    </source>
</reference>
<feature type="zinc finger region" description="C3H1-type" evidence="5">
    <location>
        <begin position="79"/>
        <end position="107"/>
    </location>
</feature>
<dbReference type="SMART" id="SM00356">
    <property type="entry name" value="ZnF_C3H1"/>
    <property type="match status" value="3"/>
</dbReference>
<gene>
    <name evidence="7" type="ORF">POM88_003903</name>
</gene>
<keyword evidence="1 5" id="KW-0479">Metal-binding</keyword>
<dbReference type="AlphaFoldDB" id="A0AAD8NE02"/>
<comment type="caution">
    <text evidence="7">The sequence shown here is derived from an EMBL/GenBank/DDBJ whole genome shotgun (WGS) entry which is preliminary data.</text>
</comment>
<protein>
    <recommendedName>
        <fullName evidence="6">C3H1-type domain-containing protein</fullName>
    </recommendedName>
</protein>
<dbReference type="SUPFAM" id="SSF90229">
    <property type="entry name" value="CCCH zinc finger"/>
    <property type="match status" value="3"/>
</dbReference>
<evidence type="ECO:0000256" key="4">
    <source>
        <dbReference type="ARBA" id="ARBA00023125"/>
    </source>
</evidence>
<evidence type="ECO:0000313" key="8">
    <source>
        <dbReference type="Proteomes" id="UP001237642"/>
    </source>
</evidence>
<dbReference type="Gene3D" id="2.30.30.1190">
    <property type="match status" value="1"/>
</dbReference>
<dbReference type="InterPro" id="IPR000571">
    <property type="entry name" value="Znf_CCCH"/>
</dbReference>
<dbReference type="Pfam" id="PF14608">
    <property type="entry name" value="zf-CCCH_2"/>
    <property type="match status" value="1"/>
</dbReference>
<dbReference type="EMBL" id="JAUIZM010000001">
    <property type="protein sequence ID" value="KAK1404298.1"/>
    <property type="molecule type" value="Genomic_DNA"/>
</dbReference>
<dbReference type="Pfam" id="PF00642">
    <property type="entry name" value="zf-CCCH"/>
    <property type="match status" value="2"/>
</dbReference>
<reference evidence="7" key="1">
    <citation type="submission" date="2023-02" db="EMBL/GenBank/DDBJ databases">
        <title>Genome of toxic invasive species Heracleum sosnowskyi carries increased number of genes despite the absence of recent whole-genome duplications.</title>
        <authorList>
            <person name="Schelkunov M."/>
            <person name="Shtratnikova V."/>
            <person name="Makarenko M."/>
            <person name="Klepikova A."/>
            <person name="Omelchenko D."/>
            <person name="Novikova G."/>
            <person name="Obukhova E."/>
            <person name="Bogdanov V."/>
            <person name="Penin A."/>
            <person name="Logacheva M."/>
        </authorList>
    </citation>
    <scope>NUCLEOTIDE SEQUENCE</scope>
    <source>
        <strain evidence="7">Hsosn_3</strain>
        <tissue evidence="7">Leaf</tissue>
    </source>
</reference>
<keyword evidence="4" id="KW-0238">DNA-binding</keyword>
<dbReference type="Gene3D" id="4.10.1000.10">
    <property type="entry name" value="Zinc finger, CCCH-type"/>
    <property type="match status" value="1"/>
</dbReference>
<keyword evidence="2 5" id="KW-0863">Zinc-finger</keyword>
<feature type="zinc finger region" description="C3H1-type" evidence="5">
    <location>
        <begin position="124"/>
        <end position="152"/>
    </location>
</feature>
<name>A0AAD8NE02_9APIA</name>
<dbReference type="InterPro" id="IPR050974">
    <property type="entry name" value="Plant_ZF_CCCH"/>
</dbReference>
<accession>A0AAD8NE02</accession>
<organism evidence="7 8">
    <name type="scientific">Heracleum sosnowskyi</name>
    <dbReference type="NCBI Taxonomy" id="360622"/>
    <lineage>
        <taxon>Eukaryota</taxon>
        <taxon>Viridiplantae</taxon>
        <taxon>Streptophyta</taxon>
        <taxon>Embryophyta</taxon>
        <taxon>Tracheophyta</taxon>
        <taxon>Spermatophyta</taxon>
        <taxon>Magnoliopsida</taxon>
        <taxon>eudicotyledons</taxon>
        <taxon>Gunneridae</taxon>
        <taxon>Pentapetalae</taxon>
        <taxon>asterids</taxon>
        <taxon>campanulids</taxon>
        <taxon>Apiales</taxon>
        <taxon>Apiaceae</taxon>
        <taxon>Apioideae</taxon>
        <taxon>apioid superclade</taxon>
        <taxon>Tordylieae</taxon>
        <taxon>Tordyliinae</taxon>
        <taxon>Heracleum</taxon>
    </lineage>
</organism>
<dbReference type="PANTHER" id="PTHR12506">
    <property type="entry name" value="PROTEIN PHOSPHATASE RELATED"/>
    <property type="match status" value="1"/>
</dbReference>